<proteinExistence type="predicted"/>
<reference evidence="1 2" key="1">
    <citation type="journal article" date="2014" name="Agronomy (Basel)">
        <title>A Draft Genome Sequence for Ensete ventricosum, the Drought-Tolerant Tree Against Hunger.</title>
        <authorList>
            <person name="Harrison J."/>
            <person name="Moore K.A."/>
            <person name="Paszkiewicz K."/>
            <person name="Jones T."/>
            <person name="Grant M."/>
            <person name="Ambacheew D."/>
            <person name="Muzemil S."/>
            <person name="Studholme D.J."/>
        </authorList>
    </citation>
    <scope>NUCLEOTIDE SEQUENCE [LARGE SCALE GENOMIC DNA]</scope>
</reference>
<dbReference type="Proteomes" id="UP000287651">
    <property type="component" value="Unassembled WGS sequence"/>
</dbReference>
<protein>
    <submittedName>
        <fullName evidence="1">Uncharacterized protein</fullName>
    </submittedName>
</protein>
<sequence length="122" mass="13556">MKEKPGSLHLLALMGHREVLRDARVAPRLTGYSDLRADELPRLYLICPCRGPLESDGVGVRPFSQHSHLRGRGRGYRLGLVLVAYTWTLEGFSLALKGCASSLGRRLVDREPGWLSRAGVDF</sequence>
<organism evidence="1 2">
    <name type="scientific">Ensete ventricosum</name>
    <name type="common">Abyssinian banana</name>
    <name type="synonym">Musa ensete</name>
    <dbReference type="NCBI Taxonomy" id="4639"/>
    <lineage>
        <taxon>Eukaryota</taxon>
        <taxon>Viridiplantae</taxon>
        <taxon>Streptophyta</taxon>
        <taxon>Embryophyta</taxon>
        <taxon>Tracheophyta</taxon>
        <taxon>Spermatophyta</taxon>
        <taxon>Magnoliopsida</taxon>
        <taxon>Liliopsida</taxon>
        <taxon>Zingiberales</taxon>
        <taxon>Musaceae</taxon>
        <taxon>Ensete</taxon>
    </lineage>
</organism>
<accession>A0A427AQM4</accession>
<dbReference type="AlphaFoldDB" id="A0A427AQM4"/>
<evidence type="ECO:0000313" key="2">
    <source>
        <dbReference type="Proteomes" id="UP000287651"/>
    </source>
</evidence>
<dbReference type="EMBL" id="AMZH03001660">
    <property type="protein sequence ID" value="RRT78505.1"/>
    <property type="molecule type" value="Genomic_DNA"/>
</dbReference>
<evidence type="ECO:0000313" key="1">
    <source>
        <dbReference type="EMBL" id="RRT78505.1"/>
    </source>
</evidence>
<comment type="caution">
    <text evidence="1">The sequence shown here is derived from an EMBL/GenBank/DDBJ whole genome shotgun (WGS) entry which is preliminary data.</text>
</comment>
<name>A0A427AQM4_ENSVE</name>
<gene>
    <name evidence="1" type="ORF">B296_00009058</name>
</gene>